<evidence type="ECO:0000313" key="3">
    <source>
        <dbReference type="Proteomes" id="UP000004394"/>
    </source>
</evidence>
<dbReference type="PROSITE" id="PS51257">
    <property type="entry name" value="PROKAR_LIPOPROTEIN"/>
    <property type="match status" value="1"/>
</dbReference>
<accession>E0NPU1</accession>
<comment type="caution">
    <text evidence="2">The sequence shown here is derived from an EMBL/GenBank/DDBJ whole genome shotgun (WGS) entry which is preliminary data.</text>
</comment>
<dbReference type="Proteomes" id="UP000004394">
    <property type="component" value="Unassembled WGS sequence"/>
</dbReference>
<dbReference type="BioCyc" id="PMAR862515-HMP:GMOO-198-MONOMER"/>
<reference evidence="2" key="1">
    <citation type="submission" date="2010-07" db="EMBL/GenBank/DDBJ databases">
        <authorList>
            <person name="Muzny D."/>
            <person name="Qin X."/>
            <person name="Deng J."/>
            <person name="Jiang H."/>
            <person name="Liu Y."/>
            <person name="Qu J."/>
            <person name="Song X.-Z."/>
            <person name="Zhang L."/>
            <person name="Thornton R."/>
            <person name="Coyle M."/>
            <person name="Francisco L."/>
            <person name="Jackson L."/>
            <person name="Javaid M."/>
            <person name="Korchina V."/>
            <person name="Kovar C."/>
            <person name="Mata R."/>
            <person name="Mathew T."/>
            <person name="Ngo R."/>
            <person name="Nguyen L."/>
            <person name="Nguyen N."/>
            <person name="Okwuonu G."/>
            <person name="Ongeri F."/>
            <person name="Pham C."/>
            <person name="Simmons D."/>
            <person name="Wilczek-Boney K."/>
            <person name="Hale W."/>
            <person name="Jakkamsetti A."/>
            <person name="Pham P."/>
            <person name="Ruth R."/>
            <person name="San Lucas F."/>
            <person name="Warren J."/>
            <person name="Zhang J."/>
            <person name="Zhao Z."/>
            <person name="Zhou C."/>
            <person name="Zhu D."/>
            <person name="Lee S."/>
            <person name="Bess C."/>
            <person name="Blankenburg K."/>
            <person name="Forbes L."/>
            <person name="Fu Q."/>
            <person name="Gubbala S."/>
            <person name="Hirani K."/>
            <person name="Jayaseelan J.C."/>
            <person name="Lara F."/>
            <person name="Munidasa M."/>
            <person name="Palculict T."/>
            <person name="Patil S."/>
            <person name="Pu L.-L."/>
            <person name="Saada N."/>
            <person name="Tang L."/>
            <person name="Weissenberger G."/>
            <person name="Zhu Y."/>
            <person name="Hemphill L."/>
            <person name="Shang Y."/>
            <person name="Youmans B."/>
            <person name="Ayvaz T."/>
            <person name="Ross M."/>
            <person name="Santibanez J."/>
            <person name="Aqrawi P."/>
            <person name="Gross S."/>
            <person name="Joshi V."/>
            <person name="Fowler G."/>
            <person name="Nazareth L."/>
            <person name="Reid J."/>
            <person name="Worley K."/>
            <person name="Petrosino J."/>
            <person name="Highlander S."/>
            <person name="Gibbs R."/>
        </authorList>
    </citation>
    <scope>NUCLEOTIDE SEQUENCE [LARGE SCALE GENOMIC DNA]</scope>
    <source>
        <strain evidence="2">DSM 16973</strain>
    </source>
</reference>
<organism evidence="2 3">
    <name type="scientific">Hoylesella marshii DSM 16973 = JCM 13450</name>
    <dbReference type="NCBI Taxonomy" id="862515"/>
    <lineage>
        <taxon>Bacteria</taxon>
        <taxon>Pseudomonadati</taxon>
        <taxon>Bacteroidota</taxon>
        <taxon>Bacteroidia</taxon>
        <taxon>Bacteroidales</taxon>
        <taxon>Prevotellaceae</taxon>
        <taxon>Hoylesella</taxon>
    </lineage>
</organism>
<evidence type="ECO:0000256" key="1">
    <source>
        <dbReference type="SAM" id="SignalP"/>
    </source>
</evidence>
<dbReference type="EMBL" id="AEEI01000008">
    <property type="protein sequence ID" value="EFM02817.1"/>
    <property type="molecule type" value="Genomic_DNA"/>
</dbReference>
<dbReference type="STRING" id="862515.HMPREF0658_0192"/>
<dbReference type="RefSeq" id="WP_006947880.1">
    <property type="nucleotide sequence ID" value="NZ_BAJI01000005.1"/>
</dbReference>
<gene>
    <name evidence="2" type="ORF">HMPREF0658_0192</name>
</gene>
<dbReference type="AlphaFoldDB" id="E0NPU1"/>
<dbReference type="HOGENOM" id="CLU_028180_0_0_10"/>
<dbReference type="OrthoDB" id="1073006at2"/>
<evidence type="ECO:0008006" key="4">
    <source>
        <dbReference type="Google" id="ProtNLM"/>
    </source>
</evidence>
<feature type="signal peptide" evidence="1">
    <location>
        <begin position="1"/>
        <end position="21"/>
    </location>
</feature>
<name>E0NPU1_9BACT</name>
<keyword evidence="3" id="KW-1185">Reference proteome</keyword>
<protein>
    <recommendedName>
        <fullName evidence="4">Fibrobacter succinogene major paralogous domain protein</fullName>
    </recommendedName>
</protein>
<evidence type="ECO:0000313" key="2">
    <source>
        <dbReference type="EMBL" id="EFM02817.1"/>
    </source>
</evidence>
<sequence length="559" mass="60660">MKKQILPMLCLLGTMMFTACGNNEETDEKNNGKIVMSAAQFTLTEEPYGEETEVETRAAEALPETQTVDLGNGIEAEVSIEREQKEATHKATRATEISNQHYTITAFKWGVGRVGGTLRGTVSGTGATKTFTPDPGTQHEIELPPGTYTFFCFNDKVSDDGSFNYTIQQADAAGALFDYKTVAISGNHYRVNFEMKHQAARMRFELTTYWGITGIKATASADNGITAFTYDDLMSNYAASGGAVTSSEFGFPNVTTEATNYTYTSTSDYGYFLCSFFNGVQTASNLKINFTSGSLYGKSLAGKSLTIGGFPRSSMQRNESYKVKIKLFYSYNYLFQDGSVSTLAVGRKAGKTAVAAMISSNKAMALTDAGGTCNWSNSAVKQNVVSTDAFATVYNDMDGHGHTWSAAHSASGVAHANDLNFPAFYQATHYTPLKPLTAGGGMLTSWYLPSIGEWKLAAQAMGGFNPASLTTWPNNTHQAWNDRLVKVISVQAGGTNPVWGSGLPSHGWYWASNEHTNPASAFHVILYPNSGTNGYGMYFAANPKDRNPMRVRAFIIKVH</sequence>
<feature type="chain" id="PRO_5003138151" description="Fibrobacter succinogene major paralogous domain protein" evidence="1">
    <location>
        <begin position="22"/>
        <end position="559"/>
    </location>
</feature>
<keyword evidence="1" id="KW-0732">Signal</keyword>
<proteinExistence type="predicted"/>